<dbReference type="Gene3D" id="3.30.160.670">
    <property type="match status" value="1"/>
</dbReference>
<evidence type="ECO:0000259" key="1">
    <source>
        <dbReference type="Pfam" id="PF13590"/>
    </source>
</evidence>
<dbReference type="PROSITE" id="PS51257">
    <property type="entry name" value="PROKAR_LIPOPROTEIN"/>
    <property type="match status" value="1"/>
</dbReference>
<feature type="domain" description="DUF4136" evidence="1">
    <location>
        <begin position="27"/>
        <end position="193"/>
    </location>
</feature>
<dbReference type="AlphaFoldDB" id="A0A3S2UPI3"/>
<dbReference type="RefSeq" id="WP_127703610.1">
    <property type="nucleotide sequence ID" value="NZ_SACK01000002.1"/>
</dbReference>
<gene>
    <name evidence="2" type="ORF">EOD41_04520</name>
</gene>
<evidence type="ECO:0000313" key="3">
    <source>
        <dbReference type="Proteomes" id="UP000282759"/>
    </source>
</evidence>
<dbReference type="Pfam" id="PF13590">
    <property type="entry name" value="DUF4136"/>
    <property type="match status" value="1"/>
</dbReference>
<dbReference type="EMBL" id="SACK01000002">
    <property type="protein sequence ID" value="RVU01235.1"/>
    <property type="molecule type" value="Genomic_DNA"/>
</dbReference>
<organism evidence="2 3">
    <name type="scientific">Mucilaginibacter limnophilus</name>
    <dbReference type="NCBI Taxonomy" id="1932778"/>
    <lineage>
        <taxon>Bacteria</taxon>
        <taxon>Pseudomonadati</taxon>
        <taxon>Bacteroidota</taxon>
        <taxon>Sphingobacteriia</taxon>
        <taxon>Sphingobacteriales</taxon>
        <taxon>Sphingobacteriaceae</taxon>
        <taxon>Mucilaginibacter</taxon>
    </lineage>
</organism>
<evidence type="ECO:0000313" key="2">
    <source>
        <dbReference type="EMBL" id="RVU01235.1"/>
    </source>
</evidence>
<protein>
    <submittedName>
        <fullName evidence="2">DUF4136 domain-containing protein</fullName>
    </submittedName>
</protein>
<name>A0A3S2UPI3_9SPHI</name>
<accession>A0A3S2UPI3</accession>
<proteinExistence type="predicted"/>
<dbReference type="Proteomes" id="UP000282759">
    <property type="component" value="Unassembled WGS sequence"/>
</dbReference>
<dbReference type="OrthoDB" id="118896at2"/>
<keyword evidence="3" id="KW-1185">Reference proteome</keyword>
<dbReference type="InterPro" id="IPR025411">
    <property type="entry name" value="DUF4136"/>
</dbReference>
<comment type="caution">
    <text evidence="2">The sequence shown here is derived from an EMBL/GenBank/DDBJ whole genome shotgun (WGS) entry which is preliminary data.</text>
</comment>
<reference evidence="2 3" key="1">
    <citation type="submission" date="2019-01" db="EMBL/GenBank/DDBJ databases">
        <authorList>
            <person name="Chen W.-M."/>
        </authorList>
    </citation>
    <scope>NUCLEOTIDE SEQUENCE [LARGE SCALE GENOMIC DNA]</scope>
    <source>
        <strain evidence="2 3">YBJ-36</strain>
    </source>
</reference>
<sequence>MKRAIYAGLVLFILSGLTACSNYKYYTAAKNKTNLSTYRTFGWVETPKPTNNPKKIYANDIADENIKDAATAALTAKGLTQSSEPDLLVNYTTMTGRGYRTNYYGAGYGGFGWGGWGYGLGWYRPWFYGGWGYGGAWGGYPVREQFREGTVIIDLIDRKTGKMVWRGYGVGEVRNPQKAINDLPKVVTGIIEKLELTPQSKS</sequence>